<dbReference type="EMBL" id="JADNRY010000603">
    <property type="protein sequence ID" value="KAF9036531.1"/>
    <property type="molecule type" value="Genomic_DNA"/>
</dbReference>
<feature type="transmembrane region" description="Helical" evidence="1">
    <location>
        <begin position="60"/>
        <end position="78"/>
    </location>
</feature>
<evidence type="ECO:0000259" key="3">
    <source>
        <dbReference type="Pfam" id="PF12853"/>
    </source>
</evidence>
<reference evidence="4" key="1">
    <citation type="submission" date="2020-11" db="EMBL/GenBank/DDBJ databases">
        <authorList>
            <consortium name="DOE Joint Genome Institute"/>
            <person name="Ahrendt S."/>
            <person name="Riley R."/>
            <person name="Andreopoulos W."/>
            <person name="Labutti K."/>
            <person name="Pangilinan J."/>
            <person name="Ruiz-Duenas F.J."/>
            <person name="Barrasa J.M."/>
            <person name="Sanchez-Garcia M."/>
            <person name="Camarero S."/>
            <person name="Miyauchi S."/>
            <person name="Serrano A."/>
            <person name="Linde D."/>
            <person name="Babiker R."/>
            <person name="Drula E."/>
            <person name="Ayuso-Fernandez I."/>
            <person name="Pacheco R."/>
            <person name="Padilla G."/>
            <person name="Ferreira P."/>
            <person name="Barriuso J."/>
            <person name="Kellner H."/>
            <person name="Castanera R."/>
            <person name="Alfaro M."/>
            <person name="Ramirez L."/>
            <person name="Pisabarro A.G."/>
            <person name="Kuo A."/>
            <person name="Tritt A."/>
            <person name="Lipzen A."/>
            <person name="He G."/>
            <person name="Yan M."/>
            <person name="Ng V."/>
            <person name="Cullen D."/>
            <person name="Martin F."/>
            <person name="Rosso M.-N."/>
            <person name="Henrissat B."/>
            <person name="Hibbett D."/>
            <person name="Martinez A.T."/>
            <person name="Grigoriev I.V."/>
        </authorList>
    </citation>
    <scope>NUCLEOTIDE SEQUENCE</scope>
    <source>
        <strain evidence="4">AH 40177</strain>
    </source>
</reference>
<feature type="domain" description="NADH-ubiquinone oxidoreductase 21kDa subunit N-terminal" evidence="2">
    <location>
        <begin position="8"/>
        <end position="90"/>
    </location>
</feature>
<dbReference type="Pfam" id="PF12853">
    <property type="entry name" value="NADH_u_ox_C"/>
    <property type="match status" value="1"/>
</dbReference>
<keyword evidence="1" id="KW-0812">Transmembrane</keyword>
<dbReference type="AlphaFoldDB" id="A0A9P5P2H2"/>
<dbReference type="OrthoDB" id="196140at2759"/>
<comment type="caution">
    <text evidence="4">The sequence shown here is derived from an EMBL/GenBank/DDBJ whole genome shotgun (WGS) entry which is preliminary data.</text>
</comment>
<evidence type="ECO:0000259" key="2">
    <source>
        <dbReference type="Pfam" id="PF10785"/>
    </source>
</evidence>
<dbReference type="PANTHER" id="PTHR34062:SF1">
    <property type="entry name" value="NADH-UBIQUINONE OXIDOREDUCTASE 21KDA SUBUNIT N-TERMINAL DOMAIN-CONTAINING PROTEIN"/>
    <property type="match status" value="1"/>
</dbReference>
<evidence type="ECO:0000313" key="4">
    <source>
        <dbReference type="EMBL" id="KAF9036531.1"/>
    </source>
</evidence>
<dbReference type="Pfam" id="PF10785">
    <property type="entry name" value="NADH-u_ox-rdase"/>
    <property type="match status" value="1"/>
</dbReference>
<dbReference type="InterPro" id="IPR053229">
    <property type="entry name" value="NADH-Q_oxidrdct_subunit"/>
</dbReference>
<evidence type="ECO:0000256" key="1">
    <source>
        <dbReference type="SAM" id="Phobius"/>
    </source>
</evidence>
<name>A0A9P5P2H2_9AGAR</name>
<proteinExistence type="predicted"/>
<dbReference type="Proteomes" id="UP000772434">
    <property type="component" value="Unassembled WGS sequence"/>
</dbReference>
<gene>
    <name evidence="4" type="ORF">BDP27DRAFT_1245306</name>
</gene>
<evidence type="ECO:0000313" key="5">
    <source>
        <dbReference type="Proteomes" id="UP000772434"/>
    </source>
</evidence>
<keyword evidence="5" id="KW-1185">Reference proteome</keyword>
<organism evidence="4 5">
    <name type="scientific">Rhodocollybia butyracea</name>
    <dbReference type="NCBI Taxonomy" id="206335"/>
    <lineage>
        <taxon>Eukaryota</taxon>
        <taxon>Fungi</taxon>
        <taxon>Dikarya</taxon>
        <taxon>Basidiomycota</taxon>
        <taxon>Agaricomycotina</taxon>
        <taxon>Agaricomycetes</taxon>
        <taxon>Agaricomycetidae</taxon>
        <taxon>Agaricales</taxon>
        <taxon>Marasmiineae</taxon>
        <taxon>Omphalotaceae</taxon>
        <taxon>Rhodocollybia</taxon>
    </lineage>
</organism>
<protein>
    <submittedName>
        <fullName evidence="4">NUXM, NADH-ubiquinone oxidoreductase subunit</fullName>
    </submittedName>
</protein>
<keyword evidence="1" id="KW-1133">Transmembrane helix</keyword>
<feature type="transmembrane region" description="Helical" evidence="1">
    <location>
        <begin position="31"/>
        <end position="48"/>
    </location>
</feature>
<dbReference type="PANTHER" id="PTHR34062">
    <property type="entry name" value="OXIDOREDUCTASE 21 KDA SUBUNIT, PUTATIVE (AFU_ORTHOLOGUE AFUA_4G04750)-RELATED"/>
    <property type="match status" value="1"/>
</dbReference>
<accession>A0A9P5P2H2</accession>
<sequence>MPEKVLDTPYPVIDIDPHFSRVVRYFRPTDYAAWAAGTIAVPGALLAWDASTVMARRMATGLKVAAFLGFCGGFLIAYQNSSMRFYGWTENKREEEMDLAELSQLAKEGKPIYGESHQSPWVQGAAHRNSVFSQLKFSAFPMFNFVNHPHHGVDTSKYDVKTESKPEDA</sequence>
<keyword evidence="1" id="KW-0472">Membrane</keyword>
<dbReference type="InterPro" id="IPR024549">
    <property type="entry name" value="NADH-UbQ_OxRdtase_su21_C_fun"/>
</dbReference>
<feature type="domain" description="NADH-ubiquinone oxidoreductase 21kDa subunit C-terminal fungi" evidence="3">
    <location>
        <begin position="101"/>
        <end position="163"/>
    </location>
</feature>
<dbReference type="InterPro" id="IPR019721">
    <property type="entry name" value="NADH-UbQ_OxRdtase_su21_N"/>
</dbReference>